<dbReference type="Gene3D" id="2.60.120.330">
    <property type="entry name" value="B-lactam Antibiotic, Isopenicillin N Synthase, Chain"/>
    <property type="match status" value="1"/>
</dbReference>
<dbReference type="OrthoDB" id="1001297at2759"/>
<keyword evidence="1" id="KW-0560">Oxidoreductase</keyword>
<organism evidence="1 2">
    <name type="scientific">Gossypium australe</name>
    <dbReference type="NCBI Taxonomy" id="47621"/>
    <lineage>
        <taxon>Eukaryota</taxon>
        <taxon>Viridiplantae</taxon>
        <taxon>Streptophyta</taxon>
        <taxon>Embryophyta</taxon>
        <taxon>Tracheophyta</taxon>
        <taxon>Spermatophyta</taxon>
        <taxon>Magnoliopsida</taxon>
        <taxon>eudicotyledons</taxon>
        <taxon>Gunneridae</taxon>
        <taxon>Pentapetalae</taxon>
        <taxon>rosids</taxon>
        <taxon>malvids</taxon>
        <taxon>Malvales</taxon>
        <taxon>Malvaceae</taxon>
        <taxon>Malvoideae</taxon>
        <taxon>Gossypium</taxon>
    </lineage>
</organism>
<keyword evidence="2" id="KW-1185">Reference proteome</keyword>
<dbReference type="SUPFAM" id="SSF51197">
    <property type="entry name" value="Clavaminate synthase-like"/>
    <property type="match status" value="1"/>
</dbReference>
<comment type="caution">
    <text evidence="1">The sequence shown here is derived from an EMBL/GenBank/DDBJ whole genome shotgun (WGS) entry which is preliminary data.</text>
</comment>
<name>A0A5B6VWZ1_9ROSI</name>
<reference evidence="2" key="1">
    <citation type="journal article" date="2019" name="Plant Biotechnol. J.">
        <title>Genome sequencing of the Australian wild diploid species Gossypium australe highlights disease resistance and delayed gland morphogenesis.</title>
        <authorList>
            <person name="Cai Y."/>
            <person name="Cai X."/>
            <person name="Wang Q."/>
            <person name="Wang P."/>
            <person name="Zhang Y."/>
            <person name="Cai C."/>
            <person name="Xu Y."/>
            <person name="Wang K."/>
            <person name="Zhou Z."/>
            <person name="Wang C."/>
            <person name="Geng S."/>
            <person name="Li B."/>
            <person name="Dong Q."/>
            <person name="Hou Y."/>
            <person name="Wang H."/>
            <person name="Ai P."/>
            <person name="Liu Z."/>
            <person name="Yi F."/>
            <person name="Sun M."/>
            <person name="An G."/>
            <person name="Cheng J."/>
            <person name="Zhang Y."/>
            <person name="Shi Q."/>
            <person name="Xie Y."/>
            <person name="Shi X."/>
            <person name="Chang Y."/>
            <person name="Huang F."/>
            <person name="Chen Y."/>
            <person name="Hong S."/>
            <person name="Mi L."/>
            <person name="Sun Q."/>
            <person name="Zhang L."/>
            <person name="Zhou B."/>
            <person name="Peng R."/>
            <person name="Zhang X."/>
            <person name="Liu F."/>
        </authorList>
    </citation>
    <scope>NUCLEOTIDE SEQUENCE [LARGE SCALE GENOMIC DNA]</scope>
    <source>
        <strain evidence="2">cv. PA1801</strain>
    </source>
</reference>
<keyword evidence="1" id="KW-0223">Dioxygenase</keyword>
<dbReference type="GO" id="GO:0051213">
    <property type="term" value="F:dioxygenase activity"/>
    <property type="evidence" value="ECO:0007669"/>
    <property type="project" value="UniProtKB-KW"/>
</dbReference>
<dbReference type="EMBL" id="SMMG02000005">
    <property type="protein sequence ID" value="KAA3473780.1"/>
    <property type="molecule type" value="Genomic_DNA"/>
</dbReference>
<protein>
    <submittedName>
        <fullName evidence="1">Putative 2-oxoglutarate-dependent dioxygenase</fullName>
    </submittedName>
</protein>
<accession>A0A5B6VWZ1</accession>
<evidence type="ECO:0000313" key="2">
    <source>
        <dbReference type="Proteomes" id="UP000325315"/>
    </source>
</evidence>
<sequence>MVRLNGYPVLTLADYHHSLQNQIGCGIHTDYGEWIPATPIPGTFVSNIGAMLKGDLNAAVEPLEVWWKTDK</sequence>
<proteinExistence type="predicted"/>
<evidence type="ECO:0000313" key="1">
    <source>
        <dbReference type="EMBL" id="KAA3473780.1"/>
    </source>
</evidence>
<dbReference type="AlphaFoldDB" id="A0A5B6VWZ1"/>
<dbReference type="InterPro" id="IPR027443">
    <property type="entry name" value="IPNS-like_sf"/>
</dbReference>
<gene>
    <name evidence="1" type="primary">aco</name>
    <name evidence="1" type="ORF">EPI10_024133</name>
</gene>
<dbReference type="Proteomes" id="UP000325315">
    <property type="component" value="Unassembled WGS sequence"/>
</dbReference>